<evidence type="ECO:0000313" key="1">
    <source>
        <dbReference type="Proteomes" id="UP000887565"/>
    </source>
</evidence>
<keyword evidence="1" id="KW-1185">Reference proteome</keyword>
<evidence type="ECO:0000313" key="2">
    <source>
        <dbReference type="WBParaSite" id="nRc.2.0.1.t46591-RA"/>
    </source>
</evidence>
<sequence length="107" mass="11398">MGKNCSLSLSPVYSNTRPLIQTLSQASTPLGSAAAAAPGCGICGGGLFGDKSAGYNCFKGSWMPCKPSLDFKGTALPIKSSDLWFFVKFLDTQRMVIEQPMTKNEIL</sequence>
<dbReference type="AlphaFoldDB" id="A0A915LA10"/>
<dbReference type="Proteomes" id="UP000887565">
    <property type="component" value="Unplaced"/>
</dbReference>
<organism evidence="1 2">
    <name type="scientific">Romanomermis culicivorax</name>
    <name type="common">Nematode worm</name>
    <dbReference type="NCBI Taxonomy" id="13658"/>
    <lineage>
        <taxon>Eukaryota</taxon>
        <taxon>Metazoa</taxon>
        <taxon>Ecdysozoa</taxon>
        <taxon>Nematoda</taxon>
        <taxon>Enoplea</taxon>
        <taxon>Dorylaimia</taxon>
        <taxon>Mermithida</taxon>
        <taxon>Mermithoidea</taxon>
        <taxon>Mermithidae</taxon>
        <taxon>Romanomermis</taxon>
    </lineage>
</organism>
<dbReference type="WBParaSite" id="nRc.2.0.1.t46591-RA">
    <property type="protein sequence ID" value="nRc.2.0.1.t46591-RA"/>
    <property type="gene ID" value="nRc.2.0.1.g46591"/>
</dbReference>
<accession>A0A915LA10</accession>
<protein>
    <submittedName>
        <fullName evidence="2">Uncharacterized protein</fullName>
    </submittedName>
</protein>
<name>A0A915LA10_ROMCU</name>
<reference evidence="2" key="1">
    <citation type="submission" date="2022-11" db="UniProtKB">
        <authorList>
            <consortium name="WormBaseParasite"/>
        </authorList>
    </citation>
    <scope>IDENTIFICATION</scope>
</reference>
<proteinExistence type="predicted"/>